<dbReference type="OrthoDB" id="10264412at2759"/>
<accession>A0A0D8XDQ2</accession>
<evidence type="ECO:0000313" key="7">
    <source>
        <dbReference type="Proteomes" id="UP000053766"/>
    </source>
</evidence>
<reference evidence="7" key="2">
    <citation type="journal article" date="2016" name="Sci. Rep.">
        <title>Dictyocaulus viviparus genome, variome and transcriptome elucidate lungworm biology and support future intervention.</title>
        <authorList>
            <person name="McNulty S.N."/>
            <person name="Strube C."/>
            <person name="Rosa B.A."/>
            <person name="Martin J.C."/>
            <person name="Tyagi R."/>
            <person name="Choi Y.J."/>
            <person name="Wang Q."/>
            <person name="Hallsworth Pepin K."/>
            <person name="Zhang X."/>
            <person name="Ozersky P."/>
            <person name="Wilson R.K."/>
            <person name="Sternberg P.W."/>
            <person name="Gasser R.B."/>
            <person name="Mitreva M."/>
        </authorList>
    </citation>
    <scope>NUCLEOTIDE SEQUENCE [LARGE SCALE GENOMIC DNA]</scope>
    <source>
        <strain evidence="7">HannoverDv2000</strain>
    </source>
</reference>
<evidence type="ECO:0000256" key="5">
    <source>
        <dbReference type="ARBA" id="ARBA00023146"/>
    </source>
</evidence>
<evidence type="ECO:0000313" key="6">
    <source>
        <dbReference type="EMBL" id="KJH40571.1"/>
    </source>
</evidence>
<dbReference type="SUPFAM" id="SSF52374">
    <property type="entry name" value="Nucleotidylyl transferase"/>
    <property type="match status" value="1"/>
</dbReference>
<dbReference type="GO" id="GO:0002161">
    <property type="term" value="F:aminoacyl-tRNA deacylase activity"/>
    <property type="evidence" value="ECO:0007669"/>
    <property type="project" value="InterPro"/>
</dbReference>
<reference evidence="6 7" key="1">
    <citation type="submission" date="2013-11" db="EMBL/GenBank/DDBJ databases">
        <title>Draft genome of the bovine lungworm Dictyocaulus viviparus.</title>
        <authorList>
            <person name="Mitreva M."/>
        </authorList>
    </citation>
    <scope>NUCLEOTIDE SEQUENCE [LARGE SCALE GENOMIC DNA]</scope>
    <source>
        <strain evidence="6 7">HannoverDv2000</strain>
    </source>
</reference>
<protein>
    <submittedName>
        <fullName evidence="6">Uncharacterized protein</fullName>
    </submittedName>
</protein>
<dbReference type="GO" id="GO:0005524">
    <property type="term" value="F:ATP binding"/>
    <property type="evidence" value="ECO:0007669"/>
    <property type="project" value="UniProtKB-KW"/>
</dbReference>
<keyword evidence="7" id="KW-1185">Reference proteome</keyword>
<dbReference type="EMBL" id="KN717105">
    <property type="protein sequence ID" value="KJH40571.1"/>
    <property type="molecule type" value="Genomic_DNA"/>
</dbReference>
<dbReference type="AlphaFoldDB" id="A0A0D8XDQ2"/>
<dbReference type="GO" id="GO:0005739">
    <property type="term" value="C:mitochondrion"/>
    <property type="evidence" value="ECO:0007669"/>
    <property type="project" value="TreeGrafter"/>
</dbReference>
<dbReference type="GO" id="GO:0006428">
    <property type="term" value="P:isoleucyl-tRNA aminoacylation"/>
    <property type="evidence" value="ECO:0007669"/>
    <property type="project" value="TreeGrafter"/>
</dbReference>
<gene>
    <name evidence="6" type="ORF">DICVIV_13468</name>
</gene>
<dbReference type="InterPro" id="IPR009008">
    <property type="entry name" value="Val/Leu/Ile-tRNA-synth_edit"/>
</dbReference>
<dbReference type="PANTHER" id="PTHR42765:SF1">
    <property type="entry name" value="ISOLEUCINE--TRNA LIGASE, MITOCHONDRIAL"/>
    <property type="match status" value="1"/>
</dbReference>
<keyword evidence="1" id="KW-0436">Ligase</keyword>
<evidence type="ECO:0000256" key="2">
    <source>
        <dbReference type="ARBA" id="ARBA00022741"/>
    </source>
</evidence>
<dbReference type="SUPFAM" id="SSF50677">
    <property type="entry name" value="ValRS/IleRS/LeuRS editing domain"/>
    <property type="match status" value="1"/>
</dbReference>
<dbReference type="GO" id="GO:0032543">
    <property type="term" value="P:mitochondrial translation"/>
    <property type="evidence" value="ECO:0007669"/>
    <property type="project" value="TreeGrafter"/>
</dbReference>
<proteinExistence type="predicted"/>
<dbReference type="Gene3D" id="3.40.50.620">
    <property type="entry name" value="HUPs"/>
    <property type="match status" value="1"/>
</dbReference>
<dbReference type="Proteomes" id="UP000053766">
    <property type="component" value="Unassembled WGS sequence"/>
</dbReference>
<keyword evidence="5" id="KW-0030">Aminoacyl-tRNA synthetase</keyword>
<dbReference type="STRING" id="29172.A0A0D8XDQ2"/>
<dbReference type="PANTHER" id="PTHR42765">
    <property type="entry name" value="SOLEUCYL-TRNA SYNTHETASE"/>
    <property type="match status" value="1"/>
</dbReference>
<keyword evidence="2" id="KW-0547">Nucleotide-binding</keyword>
<keyword evidence="4" id="KW-0648">Protein biosynthesis</keyword>
<evidence type="ECO:0000256" key="4">
    <source>
        <dbReference type="ARBA" id="ARBA00022917"/>
    </source>
</evidence>
<keyword evidence="3" id="KW-0067">ATP-binding</keyword>
<dbReference type="Gene3D" id="3.90.740.10">
    <property type="entry name" value="Valyl/Leucyl/Isoleucyl-tRNA synthetase, editing domain"/>
    <property type="match status" value="1"/>
</dbReference>
<name>A0A0D8XDQ2_DICVI</name>
<dbReference type="GO" id="GO:0004822">
    <property type="term" value="F:isoleucine-tRNA ligase activity"/>
    <property type="evidence" value="ECO:0007669"/>
    <property type="project" value="TreeGrafter"/>
</dbReference>
<organism evidence="6 7">
    <name type="scientific">Dictyocaulus viviparus</name>
    <name type="common">Bovine lungworm</name>
    <dbReference type="NCBI Taxonomy" id="29172"/>
    <lineage>
        <taxon>Eukaryota</taxon>
        <taxon>Metazoa</taxon>
        <taxon>Ecdysozoa</taxon>
        <taxon>Nematoda</taxon>
        <taxon>Chromadorea</taxon>
        <taxon>Rhabditida</taxon>
        <taxon>Rhabditina</taxon>
        <taxon>Rhabditomorpha</taxon>
        <taxon>Strongyloidea</taxon>
        <taxon>Metastrongylidae</taxon>
        <taxon>Dictyocaulus</taxon>
    </lineage>
</organism>
<dbReference type="InterPro" id="IPR050081">
    <property type="entry name" value="Ile-tRNA_ligase"/>
</dbReference>
<sequence>MFREIWTTTPWTLPLNNAICFSSESQYVAVSFKDSLKAPITEVYLIAEPLVSSVTEITGRALAVISHFKGKSLLGKQYKSCWHPELALPMLAADHVSMFKGTGLVHTSFAHGFIDYNIAVSDNYKVESFVDENGCYTRHMGPSLENKEVLTAGQQEVLRNSFCSTSAQKPVAYLSSPYAKVSAIICYIANVLSMPALTYFGIFSDLLILKKDVVHKWKYRHSYPYDWRTNKPVIIRSSAQWFFDVSSMSKRAAQLARSIQIGNDESVAVVRRNRIASIEPIRLAIRTYYP</sequence>
<dbReference type="InterPro" id="IPR014729">
    <property type="entry name" value="Rossmann-like_a/b/a_fold"/>
</dbReference>
<evidence type="ECO:0000256" key="1">
    <source>
        <dbReference type="ARBA" id="ARBA00022598"/>
    </source>
</evidence>
<evidence type="ECO:0000256" key="3">
    <source>
        <dbReference type="ARBA" id="ARBA00022840"/>
    </source>
</evidence>